<dbReference type="InterPro" id="IPR033121">
    <property type="entry name" value="PEPTIDASE_A1"/>
</dbReference>
<dbReference type="GO" id="GO:0004190">
    <property type="term" value="F:aspartic-type endopeptidase activity"/>
    <property type="evidence" value="ECO:0007669"/>
    <property type="project" value="UniProtKB-KW"/>
</dbReference>
<dbReference type="InterPro" id="IPR021109">
    <property type="entry name" value="Peptidase_aspartic_dom_sf"/>
</dbReference>
<evidence type="ECO:0000256" key="4">
    <source>
        <dbReference type="ARBA" id="ARBA00022750"/>
    </source>
</evidence>
<organism evidence="11 12">
    <name type="scientific">Podospora aff. communis PSN243</name>
    <dbReference type="NCBI Taxonomy" id="3040156"/>
    <lineage>
        <taxon>Eukaryota</taxon>
        <taxon>Fungi</taxon>
        <taxon>Dikarya</taxon>
        <taxon>Ascomycota</taxon>
        <taxon>Pezizomycotina</taxon>
        <taxon>Sordariomycetes</taxon>
        <taxon>Sordariomycetidae</taxon>
        <taxon>Sordariales</taxon>
        <taxon>Podosporaceae</taxon>
        <taxon>Podospora</taxon>
    </lineage>
</organism>
<dbReference type="CDD" id="cd05474">
    <property type="entry name" value="SAP_like"/>
    <property type="match status" value="1"/>
</dbReference>
<protein>
    <submittedName>
        <fullName evidence="11">Peptidase A1</fullName>
    </submittedName>
</protein>
<evidence type="ECO:0000256" key="1">
    <source>
        <dbReference type="ARBA" id="ARBA00007447"/>
    </source>
</evidence>
<dbReference type="Gene3D" id="2.40.70.10">
    <property type="entry name" value="Acid Proteases"/>
    <property type="match status" value="2"/>
</dbReference>
<dbReference type="InterPro" id="IPR001461">
    <property type="entry name" value="Aspartic_peptidase_A1"/>
</dbReference>
<keyword evidence="2 7" id="KW-0645">Protease</keyword>
<proteinExistence type="inferred from homology"/>
<evidence type="ECO:0000256" key="6">
    <source>
        <dbReference type="PIRSR" id="PIRSR601461-1"/>
    </source>
</evidence>
<feature type="chain" id="PRO_5043990027" evidence="9">
    <location>
        <begin position="25"/>
        <end position="715"/>
    </location>
</feature>
<reference evidence="11" key="1">
    <citation type="journal article" date="2023" name="Mol. Phylogenet. Evol.">
        <title>Genome-scale phylogeny and comparative genomics of the fungal order Sordariales.</title>
        <authorList>
            <person name="Hensen N."/>
            <person name="Bonometti L."/>
            <person name="Westerberg I."/>
            <person name="Brannstrom I.O."/>
            <person name="Guillou S."/>
            <person name="Cros-Aarteil S."/>
            <person name="Calhoun S."/>
            <person name="Haridas S."/>
            <person name="Kuo A."/>
            <person name="Mondo S."/>
            <person name="Pangilinan J."/>
            <person name="Riley R."/>
            <person name="LaButti K."/>
            <person name="Andreopoulos B."/>
            <person name="Lipzen A."/>
            <person name="Chen C."/>
            <person name="Yan M."/>
            <person name="Daum C."/>
            <person name="Ng V."/>
            <person name="Clum A."/>
            <person name="Steindorff A."/>
            <person name="Ohm R.A."/>
            <person name="Martin F."/>
            <person name="Silar P."/>
            <person name="Natvig D.O."/>
            <person name="Lalanne C."/>
            <person name="Gautier V."/>
            <person name="Ament-Velasquez S.L."/>
            <person name="Kruys A."/>
            <person name="Hutchinson M.I."/>
            <person name="Powell A.J."/>
            <person name="Barry K."/>
            <person name="Miller A.N."/>
            <person name="Grigoriev I.V."/>
            <person name="Debuchy R."/>
            <person name="Gladieux P."/>
            <person name="Hiltunen Thoren M."/>
            <person name="Johannesson H."/>
        </authorList>
    </citation>
    <scope>NUCLEOTIDE SEQUENCE</scope>
    <source>
        <strain evidence="11">PSN243</strain>
    </source>
</reference>
<evidence type="ECO:0000256" key="2">
    <source>
        <dbReference type="ARBA" id="ARBA00022670"/>
    </source>
</evidence>
<accession>A0AAV9GSA6</accession>
<dbReference type="PANTHER" id="PTHR47966:SF65">
    <property type="entry name" value="ASPARTIC-TYPE ENDOPEPTIDASE"/>
    <property type="match status" value="1"/>
</dbReference>
<name>A0AAV9GSA6_9PEZI</name>
<keyword evidence="5 7" id="KW-0378">Hydrolase</keyword>
<feature type="active site" evidence="6">
    <location>
        <position position="288"/>
    </location>
</feature>
<dbReference type="PRINTS" id="PR00792">
    <property type="entry name" value="PEPSIN"/>
</dbReference>
<evidence type="ECO:0000313" key="11">
    <source>
        <dbReference type="EMBL" id="KAK4450238.1"/>
    </source>
</evidence>
<evidence type="ECO:0000313" key="12">
    <source>
        <dbReference type="Proteomes" id="UP001321760"/>
    </source>
</evidence>
<dbReference type="PANTHER" id="PTHR47966">
    <property type="entry name" value="BETA-SITE APP-CLEAVING ENZYME, ISOFORM A-RELATED"/>
    <property type="match status" value="1"/>
</dbReference>
<evidence type="ECO:0000256" key="9">
    <source>
        <dbReference type="SAM" id="SignalP"/>
    </source>
</evidence>
<evidence type="ECO:0000256" key="3">
    <source>
        <dbReference type="ARBA" id="ARBA00022729"/>
    </source>
</evidence>
<keyword evidence="3 9" id="KW-0732">Signal</keyword>
<feature type="domain" description="Peptidase A1" evidence="10">
    <location>
        <begin position="75"/>
        <end position="397"/>
    </location>
</feature>
<dbReference type="Pfam" id="PF00026">
    <property type="entry name" value="Asp"/>
    <property type="match status" value="1"/>
</dbReference>
<reference evidence="11" key="2">
    <citation type="submission" date="2023-05" db="EMBL/GenBank/DDBJ databases">
        <authorList>
            <consortium name="Lawrence Berkeley National Laboratory"/>
            <person name="Steindorff A."/>
            <person name="Hensen N."/>
            <person name="Bonometti L."/>
            <person name="Westerberg I."/>
            <person name="Brannstrom I.O."/>
            <person name="Guillou S."/>
            <person name="Cros-Aarteil S."/>
            <person name="Calhoun S."/>
            <person name="Haridas S."/>
            <person name="Kuo A."/>
            <person name="Mondo S."/>
            <person name="Pangilinan J."/>
            <person name="Riley R."/>
            <person name="Labutti K."/>
            <person name="Andreopoulos B."/>
            <person name="Lipzen A."/>
            <person name="Chen C."/>
            <person name="Yanf M."/>
            <person name="Daum C."/>
            <person name="Ng V."/>
            <person name="Clum A."/>
            <person name="Ohm R."/>
            <person name="Martin F."/>
            <person name="Silar P."/>
            <person name="Natvig D."/>
            <person name="Lalanne C."/>
            <person name="Gautier V."/>
            <person name="Ament-Velasquez S.L."/>
            <person name="Kruys A."/>
            <person name="Hutchinson M.I."/>
            <person name="Powell A.J."/>
            <person name="Barry K."/>
            <person name="Miller A.N."/>
            <person name="Grigoriev I.V."/>
            <person name="Debuchy R."/>
            <person name="Gladieux P."/>
            <person name="Thoren M.H."/>
            <person name="Johannesson H."/>
        </authorList>
    </citation>
    <scope>NUCLEOTIDE SEQUENCE</scope>
    <source>
        <strain evidence="11">PSN243</strain>
    </source>
</reference>
<feature type="signal peptide" evidence="9">
    <location>
        <begin position="1"/>
        <end position="24"/>
    </location>
</feature>
<feature type="region of interest" description="Disordered" evidence="8">
    <location>
        <begin position="588"/>
        <end position="672"/>
    </location>
</feature>
<dbReference type="EMBL" id="MU865933">
    <property type="protein sequence ID" value="KAK4450238.1"/>
    <property type="molecule type" value="Genomic_DNA"/>
</dbReference>
<comment type="caution">
    <text evidence="11">The sequence shown here is derived from an EMBL/GenBank/DDBJ whole genome shotgun (WGS) entry which is preliminary data.</text>
</comment>
<evidence type="ECO:0000256" key="5">
    <source>
        <dbReference type="ARBA" id="ARBA00022801"/>
    </source>
</evidence>
<dbReference type="AlphaFoldDB" id="A0AAV9GSA6"/>
<evidence type="ECO:0000256" key="7">
    <source>
        <dbReference type="RuleBase" id="RU000454"/>
    </source>
</evidence>
<feature type="active site" evidence="6">
    <location>
        <position position="93"/>
    </location>
</feature>
<dbReference type="Proteomes" id="UP001321760">
    <property type="component" value="Unassembled WGS sequence"/>
</dbReference>
<sequence length="715" mass="72787">MSSSLRFLAAALPAVAVALDPSNGAPFDFGDPRVVQEPGLIRFPVTAIESGSVIGAHAKRQIEVGSLAALSGTMYTVDIGLGTPGQTVPVIFDTGSSELWVNPDCSKSTDPNYCNEQPRFTSSSTLVVYGVQGSVTYGTGYADFNYVSDYVRLGSASVAQQIFGVAHDSAHATVGIMGAGPALGGWASPYPFVIDSLAQQGVINSRAFSMDLRGFDSAAGAVIFGGIDTKKYQGSLFKAPVVPAAQSPDGWTRWWMRLSGIKVNQPNGNVVDVYTKSTGQPGQTFLVDSGYTLTALPTSIFNQLLAAFPSAVYVPSADLYLVDCMDPGEGGTIDFIFGDENDSKTIKVRYYDFVWHAPGTNLCVLGAFEDDFPVLGDTFLRSAYVVYDWDNREIHLAQSENCGTNLVAIGKGANAVPNIVGECSPSVALSSESSSAVPSSSVSASAAPSSSASASSSAAPISSSVPGSSSAPSSSIPSSAVPISSSIPSSASSAYPSITPSSSIPVDTITYTLTDIYTITSCPPHVTNCHAGHVTTAIIPVTTTVCPQTTATYAIPQTYVCPGVAHGCKPGETLTTMVPITLKPQVPGGKPTAVPQGPNGGSGGAPVHVPQPTGGPGGIVRPGHGVPGRPVPAAPGGEHGGNGGGYIPHPTGGVPVVPPSPTGAKPVGGGAPTTFATQAPATYGEAKPTGGVYTAGAAQVVAPWLAGLAVWGVML</sequence>
<dbReference type="PROSITE" id="PS00141">
    <property type="entry name" value="ASP_PROTEASE"/>
    <property type="match status" value="1"/>
</dbReference>
<comment type="similarity">
    <text evidence="1 7">Belongs to the peptidase A1 family.</text>
</comment>
<dbReference type="GO" id="GO:0006508">
    <property type="term" value="P:proteolysis"/>
    <property type="evidence" value="ECO:0007669"/>
    <property type="project" value="UniProtKB-KW"/>
</dbReference>
<keyword evidence="12" id="KW-1185">Reference proteome</keyword>
<evidence type="ECO:0000259" key="10">
    <source>
        <dbReference type="PROSITE" id="PS51767"/>
    </source>
</evidence>
<feature type="compositionally biased region" description="Gly residues" evidence="8">
    <location>
        <begin position="637"/>
        <end position="646"/>
    </location>
</feature>
<evidence type="ECO:0000256" key="8">
    <source>
        <dbReference type="SAM" id="MobiDB-lite"/>
    </source>
</evidence>
<keyword evidence="4 7" id="KW-0064">Aspartyl protease</keyword>
<dbReference type="InterPro" id="IPR001969">
    <property type="entry name" value="Aspartic_peptidase_AS"/>
</dbReference>
<gene>
    <name evidence="11" type="ORF">QBC34DRAFT_349601</name>
</gene>
<dbReference type="PROSITE" id="PS51767">
    <property type="entry name" value="PEPTIDASE_A1"/>
    <property type="match status" value="1"/>
</dbReference>
<dbReference type="InterPro" id="IPR033876">
    <property type="entry name" value="SAP-like"/>
</dbReference>
<dbReference type="SUPFAM" id="SSF50630">
    <property type="entry name" value="Acid proteases"/>
    <property type="match status" value="1"/>
</dbReference>